<dbReference type="PROSITE" id="PS50850">
    <property type="entry name" value="MFS"/>
    <property type="match status" value="1"/>
</dbReference>
<accession>A0AAJ5RJ01</accession>
<dbReference type="PROSITE" id="PS00217">
    <property type="entry name" value="SUGAR_TRANSPORT_2"/>
    <property type="match status" value="1"/>
</dbReference>
<dbReference type="AlphaFoldDB" id="A0AAJ5RJ01"/>
<feature type="transmembrane region" description="Helical" evidence="12">
    <location>
        <begin position="75"/>
        <end position="96"/>
    </location>
</feature>
<comment type="subcellular location">
    <subcellularLocation>
        <location evidence="1">Cell membrane</location>
        <topology evidence="1">Multi-pass membrane protein</topology>
    </subcellularLocation>
</comment>
<feature type="transmembrane region" description="Helical" evidence="12">
    <location>
        <begin position="263"/>
        <end position="281"/>
    </location>
</feature>
<keyword evidence="8 12" id="KW-0472">Membrane</keyword>
<evidence type="ECO:0000256" key="3">
    <source>
        <dbReference type="ARBA" id="ARBA00022448"/>
    </source>
</evidence>
<dbReference type="GO" id="GO:0015293">
    <property type="term" value="F:symporter activity"/>
    <property type="evidence" value="ECO:0007669"/>
    <property type="project" value="UniProtKB-KW"/>
</dbReference>
<evidence type="ECO:0000256" key="7">
    <source>
        <dbReference type="ARBA" id="ARBA00022989"/>
    </source>
</evidence>
<evidence type="ECO:0000256" key="2">
    <source>
        <dbReference type="ARBA" id="ARBA00008240"/>
    </source>
</evidence>
<feature type="domain" description="Major facilitator superfamily (MFS) profile" evidence="13">
    <location>
        <begin position="36"/>
        <end position="447"/>
    </location>
</feature>
<evidence type="ECO:0000256" key="8">
    <source>
        <dbReference type="ARBA" id="ARBA00023136"/>
    </source>
</evidence>
<dbReference type="FunFam" id="1.20.1250.20:FF:000001">
    <property type="entry name" value="Dicarboxylate MFS transporter"/>
    <property type="match status" value="1"/>
</dbReference>
<dbReference type="CDD" id="cd17366">
    <property type="entry name" value="MFS_ProP"/>
    <property type="match status" value="1"/>
</dbReference>
<evidence type="ECO:0000256" key="4">
    <source>
        <dbReference type="ARBA" id="ARBA00022475"/>
    </source>
</evidence>
<organism evidence="14 15">
    <name type="scientific">Lysinibacillus irui</name>
    <dbReference type="NCBI Taxonomy" id="2998077"/>
    <lineage>
        <taxon>Bacteria</taxon>
        <taxon>Bacillati</taxon>
        <taxon>Bacillota</taxon>
        <taxon>Bacilli</taxon>
        <taxon>Bacillales</taxon>
        <taxon>Bacillaceae</taxon>
        <taxon>Lysinibacillus</taxon>
    </lineage>
</organism>
<dbReference type="KEGG" id="liu:OU989_11255"/>
<keyword evidence="7 12" id="KW-1133">Transmembrane helix</keyword>
<evidence type="ECO:0000313" key="14">
    <source>
        <dbReference type="EMBL" id="WDV04904.1"/>
    </source>
</evidence>
<evidence type="ECO:0000256" key="1">
    <source>
        <dbReference type="ARBA" id="ARBA00004651"/>
    </source>
</evidence>
<evidence type="ECO:0000256" key="5">
    <source>
        <dbReference type="ARBA" id="ARBA00022692"/>
    </source>
</evidence>
<feature type="transmembrane region" description="Helical" evidence="12">
    <location>
        <begin position="355"/>
        <end position="379"/>
    </location>
</feature>
<evidence type="ECO:0000256" key="10">
    <source>
        <dbReference type="ARBA" id="ARBA00039918"/>
    </source>
</evidence>
<keyword evidence="5 12" id="KW-0812">Transmembrane</keyword>
<feature type="transmembrane region" description="Helical" evidence="12">
    <location>
        <begin position="425"/>
        <end position="443"/>
    </location>
</feature>
<sequence length="503" mass="55235">MASNKNDNSPKLQRKSKPKLKKEEITVVDSKSARKAVVATAVGNGMEWFDFGIYSYLAATIGQVFFPEVSGPMQLVYSFATFAVAFIARPIGGIFFGMLGDRLGRKKVLAITLIMMALATLSIGLIPSYASIGSTATIILLIARLIQGFSSGGEYSGAMTFIAESTPDKKRGFMSSGLEVGTLVGYIAGASLVTLLTFMLGEETMLAWGWRIPFLLSAPIGLIGFYLRNNLEETPVFEAMQEKKSDDEDHISVKHILQFHWRAILIGMFVVFFYIVVNYTILSYMPSHLTVVLGYGEAEGLLLIVIAMIIMIPIVLLMGYFSDRIGAKKIIQGGLIGLIILSIPSFNLIGSNNSLLVFLGLMILAVFSSSFQGTMPALLPSLFFTKVRNGALAITFNISASLFGGTTPLLVSWLISKTQNEMVPAYYLIFASVIGIIVVTIFVKETSGKALRGSPPAVAEKAEIKEILEEPEEALWWHDERKEIEERIEDRLDIKINEEEKNN</sequence>
<dbReference type="GO" id="GO:0005886">
    <property type="term" value="C:plasma membrane"/>
    <property type="evidence" value="ECO:0007669"/>
    <property type="project" value="UniProtKB-SubCell"/>
</dbReference>
<feature type="transmembrane region" description="Helical" evidence="12">
    <location>
        <begin position="108"/>
        <end position="130"/>
    </location>
</feature>
<evidence type="ECO:0000259" key="13">
    <source>
        <dbReference type="PROSITE" id="PS50850"/>
    </source>
</evidence>
<feature type="transmembrane region" description="Helical" evidence="12">
    <location>
        <begin position="330"/>
        <end position="349"/>
    </location>
</feature>
<feature type="transmembrane region" description="Helical" evidence="12">
    <location>
        <begin position="391"/>
        <end position="413"/>
    </location>
</feature>
<reference evidence="14" key="1">
    <citation type="submission" date="2022-11" db="EMBL/GenBank/DDBJ databases">
        <title>Lysinibacillus irui.</title>
        <authorList>
            <person name="Akintayo S.O."/>
        </authorList>
    </citation>
    <scope>NUCLEOTIDE SEQUENCE</scope>
    <source>
        <strain evidence="14">IRB4-01</strain>
    </source>
</reference>
<comment type="function">
    <text evidence="9">May be a proton symporter involved in the uptake of osmolytes such as proline and glycine betaine.</text>
</comment>
<name>A0AAJ5RJ01_9BACI</name>
<evidence type="ECO:0000256" key="11">
    <source>
        <dbReference type="SAM" id="MobiDB-lite"/>
    </source>
</evidence>
<keyword evidence="4" id="KW-1003">Cell membrane</keyword>
<dbReference type="Proteomes" id="UP001219585">
    <property type="component" value="Chromosome"/>
</dbReference>
<feature type="region of interest" description="Disordered" evidence="11">
    <location>
        <begin position="1"/>
        <end position="21"/>
    </location>
</feature>
<dbReference type="Pfam" id="PF07690">
    <property type="entry name" value="MFS_1"/>
    <property type="match status" value="1"/>
</dbReference>
<comment type="similarity">
    <text evidence="2">Belongs to the major facilitator superfamily. Metabolite:H+ Symporter (MHS) family (TC 2.A.1.6) family.</text>
</comment>
<evidence type="ECO:0000256" key="12">
    <source>
        <dbReference type="SAM" id="Phobius"/>
    </source>
</evidence>
<dbReference type="InterPro" id="IPR011701">
    <property type="entry name" value="MFS"/>
</dbReference>
<dbReference type="SUPFAM" id="SSF103473">
    <property type="entry name" value="MFS general substrate transporter"/>
    <property type="match status" value="1"/>
</dbReference>
<dbReference type="InterPro" id="IPR005829">
    <property type="entry name" value="Sugar_transporter_CS"/>
</dbReference>
<feature type="transmembrane region" description="Helical" evidence="12">
    <location>
        <begin position="183"/>
        <end position="201"/>
    </location>
</feature>
<dbReference type="RefSeq" id="WP_274793137.1">
    <property type="nucleotide sequence ID" value="NZ_CP113527.1"/>
</dbReference>
<evidence type="ECO:0000256" key="6">
    <source>
        <dbReference type="ARBA" id="ARBA00022847"/>
    </source>
</evidence>
<dbReference type="PANTHER" id="PTHR43528">
    <property type="entry name" value="ALPHA-KETOGLUTARATE PERMEASE"/>
    <property type="match status" value="1"/>
</dbReference>
<keyword evidence="3" id="KW-0813">Transport</keyword>
<proteinExistence type="inferred from homology"/>
<dbReference type="InterPro" id="IPR020846">
    <property type="entry name" value="MFS_dom"/>
</dbReference>
<dbReference type="InterPro" id="IPR036259">
    <property type="entry name" value="MFS_trans_sf"/>
</dbReference>
<feature type="transmembrane region" description="Helical" evidence="12">
    <location>
        <begin position="207"/>
        <end position="227"/>
    </location>
</feature>
<evidence type="ECO:0000256" key="9">
    <source>
        <dbReference type="ARBA" id="ARBA00037295"/>
    </source>
</evidence>
<dbReference type="Gene3D" id="1.20.1250.20">
    <property type="entry name" value="MFS general substrate transporter like domains"/>
    <property type="match status" value="1"/>
</dbReference>
<protein>
    <recommendedName>
        <fullName evidence="10">Putative proline/betaine transporter</fullName>
    </recommendedName>
</protein>
<dbReference type="PANTHER" id="PTHR43528:SF1">
    <property type="entry name" value="ALPHA-KETOGLUTARATE PERMEASE"/>
    <property type="match status" value="1"/>
</dbReference>
<dbReference type="EMBL" id="CP113527">
    <property type="protein sequence ID" value="WDV04904.1"/>
    <property type="molecule type" value="Genomic_DNA"/>
</dbReference>
<evidence type="ECO:0000313" key="15">
    <source>
        <dbReference type="Proteomes" id="UP001219585"/>
    </source>
</evidence>
<feature type="transmembrane region" description="Helical" evidence="12">
    <location>
        <begin position="136"/>
        <end position="162"/>
    </location>
</feature>
<gene>
    <name evidence="14" type="ORF">OU989_11255</name>
</gene>
<feature type="transmembrane region" description="Helical" evidence="12">
    <location>
        <begin position="301"/>
        <end position="321"/>
    </location>
</feature>
<keyword evidence="6" id="KW-0769">Symport</keyword>
<dbReference type="InterPro" id="IPR051084">
    <property type="entry name" value="H+-coupled_symporters"/>
</dbReference>